<dbReference type="EMBL" id="GBRH01213637">
    <property type="protein sequence ID" value="JAD84258.1"/>
    <property type="molecule type" value="Transcribed_RNA"/>
</dbReference>
<dbReference type="PANTHER" id="PTHR16105">
    <property type="entry name" value="RNA-BINDING REGION-CONTAINING PROTEIN 3"/>
    <property type="match status" value="1"/>
</dbReference>
<feature type="region of interest" description="Disordered" evidence="2">
    <location>
        <begin position="1"/>
        <end position="55"/>
    </location>
</feature>
<name>A0A0A9DC39_ARUDO</name>
<dbReference type="GO" id="GO:0000398">
    <property type="term" value="P:mRNA splicing, via spliceosome"/>
    <property type="evidence" value="ECO:0007669"/>
    <property type="project" value="TreeGrafter"/>
</dbReference>
<evidence type="ECO:0000256" key="2">
    <source>
        <dbReference type="SAM" id="MobiDB-lite"/>
    </source>
</evidence>
<dbReference type="InterPro" id="IPR045164">
    <property type="entry name" value="RBM41/RNPC3"/>
</dbReference>
<dbReference type="GO" id="GO:0005689">
    <property type="term" value="C:U12-type spliceosomal complex"/>
    <property type="evidence" value="ECO:0007669"/>
    <property type="project" value="TreeGrafter"/>
</dbReference>
<accession>A0A0A9DC39</accession>
<reference evidence="3" key="2">
    <citation type="journal article" date="2015" name="Data Brief">
        <title>Shoot transcriptome of the giant reed, Arundo donax.</title>
        <authorList>
            <person name="Barrero R.A."/>
            <person name="Guerrero F.D."/>
            <person name="Moolhuijzen P."/>
            <person name="Goolsby J.A."/>
            <person name="Tidwell J."/>
            <person name="Bellgard S.E."/>
            <person name="Bellgard M.I."/>
        </authorList>
    </citation>
    <scope>NUCLEOTIDE SEQUENCE</scope>
    <source>
        <tissue evidence="3">Shoot tissue taken approximately 20 cm above the soil surface</tissue>
    </source>
</reference>
<keyword evidence="1" id="KW-0694">RNA-binding</keyword>
<proteinExistence type="predicted"/>
<sequence>MNKMNLPAPFRMALPTPPLPSQVPAPLHPPPPPQPSAAEELHPADLSSDESELESSDVLATSLFVVFTL</sequence>
<protein>
    <submittedName>
        <fullName evidence="3">Uncharacterized protein</fullName>
    </submittedName>
</protein>
<dbReference type="AlphaFoldDB" id="A0A0A9DC39"/>
<feature type="compositionally biased region" description="Pro residues" evidence="2">
    <location>
        <begin position="15"/>
        <end position="35"/>
    </location>
</feature>
<organism evidence="3">
    <name type="scientific">Arundo donax</name>
    <name type="common">Giant reed</name>
    <name type="synonym">Donax arundinaceus</name>
    <dbReference type="NCBI Taxonomy" id="35708"/>
    <lineage>
        <taxon>Eukaryota</taxon>
        <taxon>Viridiplantae</taxon>
        <taxon>Streptophyta</taxon>
        <taxon>Embryophyta</taxon>
        <taxon>Tracheophyta</taxon>
        <taxon>Spermatophyta</taxon>
        <taxon>Magnoliopsida</taxon>
        <taxon>Liliopsida</taxon>
        <taxon>Poales</taxon>
        <taxon>Poaceae</taxon>
        <taxon>PACMAD clade</taxon>
        <taxon>Arundinoideae</taxon>
        <taxon>Arundineae</taxon>
        <taxon>Arundo</taxon>
    </lineage>
</organism>
<reference evidence="3" key="1">
    <citation type="submission" date="2014-09" db="EMBL/GenBank/DDBJ databases">
        <authorList>
            <person name="Magalhaes I.L.F."/>
            <person name="Oliveira U."/>
            <person name="Santos F.R."/>
            <person name="Vidigal T.H.D.A."/>
            <person name="Brescovit A.D."/>
            <person name="Santos A.J."/>
        </authorList>
    </citation>
    <scope>NUCLEOTIDE SEQUENCE</scope>
    <source>
        <tissue evidence="3">Shoot tissue taken approximately 20 cm above the soil surface</tissue>
    </source>
</reference>
<evidence type="ECO:0000313" key="3">
    <source>
        <dbReference type="EMBL" id="JAD84258.1"/>
    </source>
</evidence>
<dbReference type="GO" id="GO:0097157">
    <property type="term" value="F:pre-mRNA intronic binding"/>
    <property type="evidence" value="ECO:0007669"/>
    <property type="project" value="TreeGrafter"/>
</dbReference>
<dbReference type="GO" id="GO:0030626">
    <property type="term" value="F:U12 snRNA binding"/>
    <property type="evidence" value="ECO:0007669"/>
    <property type="project" value="TreeGrafter"/>
</dbReference>
<evidence type="ECO:0000256" key="1">
    <source>
        <dbReference type="ARBA" id="ARBA00022884"/>
    </source>
</evidence>
<dbReference type="PANTHER" id="PTHR16105:SF0">
    <property type="entry name" value="RNA-BINDING REGION-CONTAINING PROTEIN 3"/>
    <property type="match status" value="1"/>
</dbReference>